<feature type="region of interest" description="Disordered" evidence="1">
    <location>
        <begin position="20"/>
        <end position="42"/>
    </location>
</feature>
<proteinExistence type="predicted"/>
<evidence type="ECO:0000313" key="2">
    <source>
        <dbReference type="EMBL" id="GFD48199.1"/>
    </source>
</evidence>
<gene>
    <name evidence="2" type="ORF">Tci_920168</name>
</gene>
<feature type="compositionally biased region" description="Acidic residues" evidence="1">
    <location>
        <begin position="68"/>
        <end position="79"/>
    </location>
</feature>
<feature type="non-terminal residue" evidence="2">
    <location>
        <position position="1"/>
    </location>
</feature>
<comment type="caution">
    <text evidence="2">The sequence shown here is derived from an EMBL/GenBank/DDBJ whole genome shotgun (WGS) entry which is preliminary data.</text>
</comment>
<feature type="compositionally biased region" description="Polar residues" evidence="1">
    <location>
        <begin position="20"/>
        <end position="33"/>
    </location>
</feature>
<evidence type="ECO:0000256" key="1">
    <source>
        <dbReference type="SAM" id="MobiDB-lite"/>
    </source>
</evidence>
<dbReference type="AlphaFoldDB" id="A0A699WMY6"/>
<organism evidence="2">
    <name type="scientific">Tanacetum cinerariifolium</name>
    <name type="common">Dalmatian daisy</name>
    <name type="synonym">Chrysanthemum cinerariifolium</name>
    <dbReference type="NCBI Taxonomy" id="118510"/>
    <lineage>
        <taxon>Eukaryota</taxon>
        <taxon>Viridiplantae</taxon>
        <taxon>Streptophyta</taxon>
        <taxon>Embryophyta</taxon>
        <taxon>Tracheophyta</taxon>
        <taxon>Spermatophyta</taxon>
        <taxon>Magnoliopsida</taxon>
        <taxon>eudicotyledons</taxon>
        <taxon>Gunneridae</taxon>
        <taxon>Pentapetalae</taxon>
        <taxon>asterids</taxon>
        <taxon>campanulids</taxon>
        <taxon>Asterales</taxon>
        <taxon>Asteraceae</taxon>
        <taxon>Asteroideae</taxon>
        <taxon>Anthemideae</taxon>
        <taxon>Anthemidinae</taxon>
        <taxon>Tanacetum</taxon>
    </lineage>
</organism>
<sequence>SGPTWLFDIDTLTKTMNYQPVTAGHQSNPSAGVQEQFDAEKAGEEIDQQYVLFLVWSSGSTNPQNTDGDADFDEQEHEFDENKPESKVNVSPSSSA</sequence>
<protein>
    <submittedName>
        <fullName evidence="2">Uncharacterized protein</fullName>
    </submittedName>
</protein>
<accession>A0A699WMY6</accession>
<feature type="region of interest" description="Disordered" evidence="1">
    <location>
        <begin position="58"/>
        <end position="96"/>
    </location>
</feature>
<name>A0A699WMY6_TANCI</name>
<reference evidence="2" key="1">
    <citation type="journal article" date="2019" name="Sci. Rep.">
        <title>Draft genome of Tanacetum cinerariifolium, the natural source of mosquito coil.</title>
        <authorList>
            <person name="Yamashiro T."/>
            <person name="Shiraishi A."/>
            <person name="Satake H."/>
            <person name="Nakayama K."/>
        </authorList>
    </citation>
    <scope>NUCLEOTIDE SEQUENCE</scope>
</reference>
<feature type="compositionally biased region" description="Polar residues" evidence="1">
    <location>
        <begin position="58"/>
        <end position="67"/>
    </location>
</feature>
<dbReference type="EMBL" id="BKCJ011717324">
    <property type="protein sequence ID" value="GFD48199.1"/>
    <property type="molecule type" value="Genomic_DNA"/>
</dbReference>